<sequence length="150" mass="16532">MIFQSVAAPLPAFLVTFANAAIFGWFWGALLSWSSAMAGAVICFFIAKVYGREVVEKFTGMYALENVDEFFDRYGSYAVLIARLLPFMSFDIVSYAAGLMSMSFWTFVWATGLGQMPATIIYSYIGGMLTGSAKIVGRAIAQEEKHIIVK</sequence>
<keyword evidence="5 6" id="KW-0472">Membrane</keyword>
<feature type="domain" description="VTT" evidence="7">
    <location>
        <begin position="11"/>
        <end position="126"/>
    </location>
</feature>
<comment type="caution">
    <text evidence="6">Lacks conserved residue(s) required for the propagation of feature annotation.</text>
</comment>
<feature type="transmembrane region" description="Helical" evidence="6">
    <location>
        <begin position="30"/>
        <end position="51"/>
    </location>
</feature>
<dbReference type="PANTHER" id="PTHR12677:SF59">
    <property type="entry name" value="GOLGI APPARATUS MEMBRANE PROTEIN TVP38-RELATED"/>
    <property type="match status" value="1"/>
</dbReference>
<comment type="subcellular location">
    <subcellularLocation>
        <location evidence="1 6">Cell membrane</location>
        <topology evidence="1 6">Multi-pass membrane protein</topology>
    </subcellularLocation>
</comment>
<evidence type="ECO:0000256" key="5">
    <source>
        <dbReference type="ARBA" id="ARBA00023136"/>
    </source>
</evidence>
<evidence type="ECO:0000259" key="7">
    <source>
        <dbReference type="Pfam" id="PF09335"/>
    </source>
</evidence>
<comment type="similarity">
    <text evidence="6">Belongs to the TVP38/TMEM64 family.</text>
</comment>
<dbReference type="RefSeq" id="WP_052636128.1">
    <property type="nucleotide sequence ID" value="NZ_FSRH01000002.1"/>
</dbReference>
<proteinExistence type="inferred from homology"/>
<evidence type="ECO:0000313" key="8">
    <source>
        <dbReference type="EMBL" id="KDR95109.1"/>
    </source>
</evidence>
<dbReference type="Proteomes" id="UP000027946">
    <property type="component" value="Unassembled WGS sequence"/>
</dbReference>
<protein>
    <recommendedName>
        <fullName evidence="6">TVP38/TMEM64 family membrane protein</fullName>
    </recommendedName>
</protein>
<evidence type="ECO:0000256" key="1">
    <source>
        <dbReference type="ARBA" id="ARBA00004651"/>
    </source>
</evidence>
<dbReference type="Pfam" id="PF09335">
    <property type="entry name" value="VTT_dom"/>
    <property type="match status" value="1"/>
</dbReference>
<dbReference type="AlphaFoldDB" id="A0A069RDJ1"/>
<keyword evidence="9" id="KW-1185">Reference proteome</keyword>
<reference evidence="8 9" key="1">
    <citation type="submission" date="2014-03" db="EMBL/GenBank/DDBJ databases">
        <title>Genome sequence of Clostridium litorale W6, DSM 5388.</title>
        <authorList>
            <person name="Poehlein A."/>
            <person name="Jagirdar A."/>
            <person name="Khonsari B."/>
            <person name="Chibani C.M."/>
            <person name="Gutierrez Gutierrez D.A."/>
            <person name="Davydova E."/>
            <person name="Alghaithi H.S."/>
            <person name="Nair K.P."/>
            <person name="Dhamotharan K."/>
            <person name="Chandran L."/>
            <person name="G W."/>
            <person name="Daniel R."/>
        </authorList>
    </citation>
    <scope>NUCLEOTIDE SEQUENCE [LARGE SCALE GENOMIC DNA]</scope>
    <source>
        <strain evidence="8 9">W6</strain>
    </source>
</reference>
<dbReference type="InterPro" id="IPR015414">
    <property type="entry name" value="TMEM64"/>
</dbReference>
<keyword evidence="2 6" id="KW-1003">Cell membrane</keyword>
<dbReference type="EMBL" id="JJMM01000011">
    <property type="protein sequence ID" value="KDR95109.1"/>
    <property type="molecule type" value="Genomic_DNA"/>
</dbReference>
<dbReference type="eggNOG" id="COG0398">
    <property type="taxonomic scope" value="Bacteria"/>
</dbReference>
<accession>A0A069RDJ1</accession>
<comment type="caution">
    <text evidence="8">The sequence shown here is derived from an EMBL/GenBank/DDBJ whole genome shotgun (WGS) entry which is preliminary data.</text>
</comment>
<evidence type="ECO:0000256" key="4">
    <source>
        <dbReference type="ARBA" id="ARBA00022989"/>
    </source>
</evidence>
<organism evidence="8 9">
    <name type="scientific">Peptoclostridium litorale DSM 5388</name>
    <dbReference type="NCBI Taxonomy" id="1121324"/>
    <lineage>
        <taxon>Bacteria</taxon>
        <taxon>Bacillati</taxon>
        <taxon>Bacillota</taxon>
        <taxon>Clostridia</taxon>
        <taxon>Peptostreptococcales</taxon>
        <taxon>Peptoclostridiaceae</taxon>
        <taxon>Peptoclostridium</taxon>
    </lineage>
</organism>
<feature type="transmembrane region" description="Helical" evidence="6">
    <location>
        <begin position="104"/>
        <end position="125"/>
    </location>
</feature>
<name>A0A069RDJ1_PEPLI</name>
<evidence type="ECO:0000256" key="6">
    <source>
        <dbReference type="RuleBase" id="RU366058"/>
    </source>
</evidence>
<evidence type="ECO:0000256" key="3">
    <source>
        <dbReference type="ARBA" id="ARBA00022692"/>
    </source>
</evidence>
<feature type="transmembrane region" description="Helical" evidence="6">
    <location>
        <begin position="77"/>
        <end position="98"/>
    </location>
</feature>
<evidence type="ECO:0000256" key="2">
    <source>
        <dbReference type="ARBA" id="ARBA00022475"/>
    </source>
</evidence>
<dbReference type="InterPro" id="IPR032816">
    <property type="entry name" value="VTT_dom"/>
</dbReference>
<dbReference type="STRING" id="1121324.CLIT_11c01380"/>
<evidence type="ECO:0000313" key="9">
    <source>
        <dbReference type="Proteomes" id="UP000027946"/>
    </source>
</evidence>
<dbReference type="GO" id="GO:0005886">
    <property type="term" value="C:plasma membrane"/>
    <property type="evidence" value="ECO:0007669"/>
    <property type="project" value="UniProtKB-SubCell"/>
</dbReference>
<keyword evidence="4 6" id="KW-1133">Transmembrane helix</keyword>
<keyword evidence="3 6" id="KW-0812">Transmembrane</keyword>
<gene>
    <name evidence="8" type="ORF">CLIT_11c01380</name>
</gene>
<dbReference type="PANTHER" id="PTHR12677">
    <property type="entry name" value="GOLGI APPARATUS MEMBRANE PROTEIN TVP38-RELATED"/>
    <property type="match status" value="1"/>
</dbReference>